<dbReference type="PANTHER" id="PTHR22807:SF30">
    <property type="entry name" value="28S RRNA (CYTOSINE(4447)-C(5))-METHYLTRANSFERASE-RELATED"/>
    <property type="match status" value="1"/>
</dbReference>
<dbReference type="InterPro" id="IPR001678">
    <property type="entry name" value="MeTrfase_RsmB-F_NOP2_dom"/>
</dbReference>
<keyword evidence="14" id="KW-1185">Reference proteome</keyword>
<comment type="subcellular location">
    <subcellularLocation>
        <location evidence="1">Nucleus</location>
        <location evidence="1">Nucleolus</location>
    </subcellularLocation>
</comment>
<evidence type="ECO:0000313" key="14">
    <source>
        <dbReference type="Proteomes" id="UP000323386"/>
    </source>
</evidence>
<feature type="region of interest" description="Disordered" evidence="11">
    <location>
        <begin position="247"/>
        <end position="284"/>
    </location>
</feature>
<dbReference type="OrthoDB" id="427002at2759"/>
<gene>
    <name evidence="13" type="ORF">PSFLO_04226</name>
</gene>
<dbReference type="PRINTS" id="PR02012">
    <property type="entry name" value="RCMTNOP2"/>
</dbReference>
<dbReference type="GO" id="GO:0003723">
    <property type="term" value="F:RNA binding"/>
    <property type="evidence" value="ECO:0007669"/>
    <property type="project" value="UniProtKB-UniRule"/>
</dbReference>
<feature type="active site" description="Nucleophile" evidence="10">
    <location>
        <position position="584"/>
    </location>
</feature>
<evidence type="ECO:0000256" key="6">
    <source>
        <dbReference type="ARBA" id="ARBA00022691"/>
    </source>
</evidence>
<dbReference type="CDD" id="cd02440">
    <property type="entry name" value="AdoMet_MTases"/>
    <property type="match status" value="1"/>
</dbReference>
<dbReference type="Pfam" id="PF01189">
    <property type="entry name" value="Methyltr_RsmB-F"/>
    <property type="match status" value="1"/>
</dbReference>
<name>A0A5C3F4Z0_9BASI</name>
<feature type="region of interest" description="Disordered" evidence="11">
    <location>
        <begin position="720"/>
        <end position="775"/>
    </location>
</feature>
<accession>A0A5C3F4Z0</accession>
<evidence type="ECO:0000256" key="10">
    <source>
        <dbReference type="PROSITE-ProRule" id="PRU01023"/>
    </source>
</evidence>
<evidence type="ECO:0000256" key="3">
    <source>
        <dbReference type="ARBA" id="ARBA00022517"/>
    </source>
</evidence>
<comment type="similarity">
    <text evidence="2 10">Belongs to the class I-like SAM-binding methyltransferase superfamily. RsmB/NOP family.</text>
</comment>
<feature type="compositionally biased region" description="Acidic residues" evidence="11">
    <location>
        <begin position="253"/>
        <end position="271"/>
    </location>
</feature>
<evidence type="ECO:0000313" key="13">
    <source>
        <dbReference type="EMBL" id="SPO38747.1"/>
    </source>
</evidence>
<dbReference type="GO" id="GO:0005730">
    <property type="term" value="C:nucleolus"/>
    <property type="evidence" value="ECO:0007669"/>
    <property type="project" value="UniProtKB-SubCell"/>
</dbReference>
<keyword evidence="5 10" id="KW-0808">Transferase</keyword>
<feature type="compositionally biased region" description="Low complexity" evidence="11">
    <location>
        <begin position="755"/>
        <end position="767"/>
    </location>
</feature>
<feature type="binding site" evidence="10">
    <location>
        <position position="510"/>
    </location>
    <ligand>
        <name>S-adenosyl-L-methionine</name>
        <dbReference type="ChEBI" id="CHEBI:59789"/>
    </ligand>
</feature>
<keyword evidence="3" id="KW-0690">Ribosome biogenesis</keyword>
<dbReference type="NCBIfam" id="TIGR00446">
    <property type="entry name" value="nop2p"/>
    <property type="match status" value="1"/>
</dbReference>
<dbReference type="Proteomes" id="UP000323386">
    <property type="component" value="Unassembled WGS sequence"/>
</dbReference>
<dbReference type="SUPFAM" id="SSF53335">
    <property type="entry name" value="S-adenosyl-L-methionine-dependent methyltransferases"/>
    <property type="match status" value="1"/>
</dbReference>
<feature type="compositionally biased region" description="Acidic residues" evidence="11">
    <location>
        <begin position="211"/>
        <end position="234"/>
    </location>
</feature>
<evidence type="ECO:0000256" key="5">
    <source>
        <dbReference type="ARBA" id="ARBA00022679"/>
    </source>
</evidence>
<evidence type="ECO:0000256" key="7">
    <source>
        <dbReference type="ARBA" id="ARBA00022884"/>
    </source>
</evidence>
<dbReference type="PROSITE" id="PS51686">
    <property type="entry name" value="SAM_MT_RSMB_NOP"/>
    <property type="match status" value="1"/>
</dbReference>
<feature type="compositionally biased region" description="Low complexity" evidence="11">
    <location>
        <begin position="720"/>
        <end position="729"/>
    </location>
</feature>
<feature type="binding site" evidence="10">
    <location>
        <position position="527"/>
    </location>
    <ligand>
        <name>S-adenosyl-L-methionine</name>
        <dbReference type="ChEBI" id="CHEBI:59789"/>
    </ligand>
</feature>
<dbReference type="InterPro" id="IPR049560">
    <property type="entry name" value="MeTrfase_RsmB-F_NOP2_cat"/>
</dbReference>
<keyword evidence="7 10" id="KW-0694">RNA-binding</keyword>
<proteinExistence type="inferred from homology"/>
<dbReference type="FunFam" id="3.30.70.1170:FF:000001">
    <property type="entry name" value="Ribosomal RNA methyltransferase Nop2"/>
    <property type="match status" value="1"/>
</dbReference>
<feature type="binding site" evidence="10">
    <location>
        <position position="483"/>
    </location>
    <ligand>
        <name>S-adenosyl-L-methionine</name>
        <dbReference type="ChEBI" id="CHEBI:59789"/>
    </ligand>
</feature>
<dbReference type="InterPro" id="IPR029063">
    <property type="entry name" value="SAM-dependent_MTases_sf"/>
</dbReference>
<dbReference type="InterPro" id="IPR011023">
    <property type="entry name" value="Nop2p"/>
</dbReference>
<keyword evidence="8" id="KW-0539">Nucleus</keyword>
<organism evidence="13 14">
    <name type="scientific">Pseudozyma flocculosa</name>
    <dbReference type="NCBI Taxonomy" id="84751"/>
    <lineage>
        <taxon>Eukaryota</taxon>
        <taxon>Fungi</taxon>
        <taxon>Dikarya</taxon>
        <taxon>Basidiomycota</taxon>
        <taxon>Ustilaginomycotina</taxon>
        <taxon>Ustilaginomycetes</taxon>
        <taxon>Ustilaginales</taxon>
        <taxon>Ustilaginaceae</taxon>
        <taxon>Pseudozyma</taxon>
    </lineage>
</organism>
<feature type="compositionally biased region" description="Basic residues" evidence="11">
    <location>
        <begin position="745"/>
        <end position="754"/>
    </location>
</feature>
<sequence>MGRRSKTKQPPPQPLQEHRVTGSSSFNNKRKATESASAPAPKKAAIAAANKKAKSAATSSKPTPISTPATKAIAKAEKAKAKAVPSKQTAAASAPVKGKKKATQQQQLDLAVDEDEDESGVEYEDVDEDIELEGEDEEDGLDALDEDDDDIELEEDDDDEEQEGDEEEDDLKKLGLPAKGTKLTAAQRKKALAEAERLELLLKSQGHSLESDDEGDGSEAGEEMEDEADDEEGAADGLTEEQLAFLDGAGEGPEGDDDDDDDFEDDSDGELLDGPLPEGAPANDFMLPTIEDREKEKVLGADLQLVHMRIQEVVNILGDFKRLATDGRSRSEYVEQLLADVCTFYGYNQFLAEKLFNLFSPAEAIEFFEANETPRPITIRANTLRTRRRDLAQALINRGVNLEPIGKWTKVGLQVFESSVPIGATPEYLAGHYMLQAASSFLPCIALAPQPGERVLDMASAPGGKSTYLSALMQNTGTVFANDSNKARVKSLTANVHRLGCKNVVVCNYDGRQFPKVIGGFDRVLLDSPCSGTGVIHKDPSVKTNKSERDIHLLTHLQKQLILCAIDSVNARSKTGGYLVYSTCSVLTEEDEEVVQYALKKRPNVKIVPTGIDFGRDGFTAFRDRKFDPKMSLARRIFPHAHNLDGFFLCKLKVEPINKKQQQQQAAAAAAAADDEAEAATTVVTGKVSKKVTANNDDAVSGASEVDEEAEEVVAAAATAAAATAGQDETPFDDEQDQELIQKSLAKHMKRKGQKPAAAGAAAPAAGKAKKVVKK</sequence>
<evidence type="ECO:0000256" key="1">
    <source>
        <dbReference type="ARBA" id="ARBA00004604"/>
    </source>
</evidence>
<evidence type="ECO:0000256" key="8">
    <source>
        <dbReference type="ARBA" id="ARBA00023242"/>
    </source>
</evidence>
<feature type="compositionally biased region" description="Low complexity" evidence="11">
    <location>
        <begin position="34"/>
        <end position="73"/>
    </location>
</feature>
<evidence type="ECO:0000256" key="4">
    <source>
        <dbReference type="ARBA" id="ARBA00022603"/>
    </source>
</evidence>
<evidence type="ECO:0000256" key="9">
    <source>
        <dbReference type="ARBA" id="ARBA00082314"/>
    </source>
</evidence>
<dbReference type="Gene3D" id="3.40.50.150">
    <property type="entry name" value="Vaccinia Virus protein VP39"/>
    <property type="match status" value="1"/>
</dbReference>
<dbReference type="EMBL" id="OOIP01000011">
    <property type="protein sequence ID" value="SPO38747.1"/>
    <property type="molecule type" value="Genomic_DNA"/>
</dbReference>
<evidence type="ECO:0000256" key="11">
    <source>
        <dbReference type="SAM" id="MobiDB-lite"/>
    </source>
</evidence>
<dbReference type="GO" id="GO:0009383">
    <property type="term" value="F:rRNA (cytosine-C5-)-methyltransferase activity"/>
    <property type="evidence" value="ECO:0007669"/>
    <property type="project" value="TreeGrafter"/>
</dbReference>
<dbReference type="Gene3D" id="3.30.70.1170">
    <property type="entry name" value="Sun protein, domain 3"/>
    <property type="match status" value="1"/>
</dbReference>
<dbReference type="PANTHER" id="PTHR22807">
    <property type="entry name" value="NOP2 YEAST -RELATED NOL1/NOP2/FMU SUN DOMAIN-CONTAINING"/>
    <property type="match status" value="1"/>
</dbReference>
<dbReference type="PRINTS" id="PR02008">
    <property type="entry name" value="RCMTFAMILY"/>
</dbReference>
<feature type="compositionally biased region" description="Acidic residues" evidence="11">
    <location>
        <begin position="111"/>
        <end position="169"/>
    </location>
</feature>
<protein>
    <recommendedName>
        <fullName evidence="9">Nucleolar protein 2</fullName>
    </recommendedName>
</protein>
<dbReference type="AlphaFoldDB" id="A0A5C3F4Z0"/>
<feature type="domain" description="SAM-dependent MTase RsmB/NOP-type" evidence="12">
    <location>
        <begin position="367"/>
        <end position="655"/>
    </location>
</feature>
<feature type="binding site" evidence="10">
    <location>
        <begin position="459"/>
        <end position="465"/>
    </location>
    <ligand>
        <name>S-adenosyl-L-methionine</name>
        <dbReference type="ChEBI" id="CHEBI:59789"/>
    </ligand>
</feature>
<dbReference type="InterPro" id="IPR023273">
    <property type="entry name" value="RCMT_NOP2"/>
</dbReference>
<evidence type="ECO:0000256" key="2">
    <source>
        <dbReference type="ARBA" id="ARBA00007494"/>
    </source>
</evidence>
<feature type="region of interest" description="Disordered" evidence="11">
    <location>
        <begin position="202"/>
        <end position="235"/>
    </location>
</feature>
<dbReference type="InterPro" id="IPR023267">
    <property type="entry name" value="RCMT"/>
</dbReference>
<evidence type="ECO:0000259" key="12">
    <source>
        <dbReference type="PROSITE" id="PS51686"/>
    </source>
</evidence>
<dbReference type="GO" id="GO:0070475">
    <property type="term" value="P:rRNA base methylation"/>
    <property type="evidence" value="ECO:0007669"/>
    <property type="project" value="TreeGrafter"/>
</dbReference>
<keyword evidence="4 10" id="KW-0489">Methyltransferase</keyword>
<keyword evidence="6 10" id="KW-0949">S-adenosyl-L-methionine</keyword>
<feature type="region of interest" description="Disordered" evidence="11">
    <location>
        <begin position="1"/>
        <end position="190"/>
    </location>
</feature>
<reference evidence="13 14" key="1">
    <citation type="submission" date="2018-03" db="EMBL/GenBank/DDBJ databases">
        <authorList>
            <person name="Guldener U."/>
        </authorList>
    </citation>
    <scope>NUCLEOTIDE SEQUENCE [LARGE SCALE GENOMIC DNA]</scope>
    <source>
        <strain evidence="13 14">DAOM196992</strain>
    </source>
</reference>
<dbReference type="GO" id="GO:0000470">
    <property type="term" value="P:maturation of LSU-rRNA"/>
    <property type="evidence" value="ECO:0007669"/>
    <property type="project" value="TreeGrafter"/>
</dbReference>